<keyword evidence="3" id="KW-1185">Reference proteome</keyword>
<accession>A0A6H5ITQ0</accession>
<organism evidence="2 3">
    <name type="scientific">Trichogramma brassicae</name>
    <dbReference type="NCBI Taxonomy" id="86971"/>
    <lineage>
        <taxon>Eukaryota</taxon>
        <taxon>Metazoa</taxon>
        <taxon>Ecdysozoa</taxon>
        <taxon>Arthropoda</taxon>
        <taxon>Hexapoda</taxon>
        <taxon>Insecta</taxon>
        <taxon>Pterygota</taxon>
        <taxon>Neoptera</taxon>
        <taxon>Endopterygota</taxon>
        <taxon>Hymenoptera</taxon>
        <taxon>Apocrita</taxon>
        <taxon>Proctotrupomorpha</taxon>
        <taxon>Chalcidoidea</taxon>
        <taxon>Trichogrammatidae</taxon>
        <taxon>Trichogramma</taxon>
    </lineage>
</organism>
<evidence type="ECO:0000313" key="2">
    <source>
        <dbReference type="EMBL" id="CAB0040769.1"/>
    </source>
</evidence>
<evidence type="ECO:0000256" key="1">
    <source>
        <dbReference type="SAM" id="MobiDB-lite"/>
    </source>
</evidence>
<dbReference type="AlphaFoldDB" id="A0A6H5ITQ0"/>
<dbReference type="OrthoDB" id="7701518at2759"/>
<evidence type="ECO:0000313" key="3">
    <source>
        <dbReference type="Proteomes" id="UP000479190"/>
    </source>
</evidence>
<sequence>MSYRKYEDDPSSITPRTTRYNKRAKINYDSSDEELWQICRSITMSTKSELLLKKHVSLHHEDSSVLRPVEKNCVDIHVDHPRRFHVDHTGIPRGSDMDQIQSPPHDRSTWNPCMTHVESLYDRRGLLILVDFHVDIHAIIFNWEILKSFQWTFWLHVALGHYSYFDPYQKLIGAPLLDWLLVSEQWVRSNPHLPYKKATSNPFSSKMASNQANKTPTLSNNQNKPTNKPTYSQMNQHFRYPTREEAIVLDSISGISIHSYTLAIGSIIQPKNVIFVSRISTNRVCLYLSDKSHILELSAKAVEVEGHRLIVQPLISQAKRILREKEKNENPTYALLSHSKCYTTN</sequence>
<proteinExistence type="predicted"/>
<dbReference type="Proteomes" id="UP000479190">
    <property type="component" value="Unassembled WGS sequence"/>
</dbReference>
<name>A0A6H5ITQ0_9HYME</name>
<feature type="region of interest" description="Disordered" evidence="1">
    <location>
        <begin position="199"/>
        <end position="233"/>
    </location>
</feature>
<reference evidence="2 3" key="1">
    <citation type="submission" date="2020-02" db="EMBL/GenBank/DDBJ databases">
        <authorList>
            <person name="Ferguson B K."/>
        </authorList>
    </citation>
    <scope>NUCLEOTIDE SEQUENCE [LARGE SCALE GENOMIC DNA]</scope>
</reference>
<protein>
    <submittedName>
        <fullName evidence="2">Uncharacterized protein</fullName>
    </submittedName>
</protein>
<dbReference type="EMBL" id="CADCXV010001050">
    <property type="protein sequence ID" value="CAB0040769.1"/>
    <property type="molecule type" value="Genomic_DNA"/>
</dbReference>
<gene>
    <name evidence="2" type="ORF">TBRA_LOCUS12463</name>
</gene>